<proteinExistence type="predicted"/>
<reference evidence="1" key="2">
    <citation type="submission" date="2010-03" db="EMBL/GenBank/DDBJ databases">
        <authorList>
            <person name="Pajon A."/>
        </authorList>
    </citation>
    <scope>NUCLEOTIDE SEQUENCE</scope>
    <source>
        <strain evidence="1">Type strain: 18P13</strain>
    </source>
</reference>
<organism evidence="1 2">
    <name type="scientific">Ruminococcus champanellensis (strain DSM 18848 / JCM 17042 / KCTC 15320 / 18P13)</name>
    <dbReference type="NCBI Taxonomy" id="213810"/>
    <lineage>
        <taxon>Bacteria</taxon>
        <taxon>Bacillati</taxon>
        <taxon>Bacillota</taxon>
        <taxon>Clostridia</taxon>
        <taxon>Eubacteriales</taxon>
        <taxon>Oscillospiraceae</taxon>
        <taxon>Ruminococcus</taxon>
    </lineage>
</organism>
<sequence length="189" mass="21592">MREKTVCFSGHRPEKLPGPNSEDAQLLMMVKSLLYYQIRRSAEEGYTRFITGLARGVDLWAAGYVLELKRDFSGLQLICVKPTENHGKNFRGEDRYLFDSVLARADEMYCTGSHYTRRCYQIRNRYMVDHAQRLIAVVDDYNSGTGQTIGYARKCGLELCVIDIGKLRDKAKAEPDEPIIAPLQANFKI</sequence>
<evidence type="ECO:0000313" key="1">
    <source>
        <dbReference type="EMBL" id="CBL16985.1"/>
    </source>
</evidence>
<reference evidence="1" key="1">
    <citation type="submission" date="2010-03" db="EMBL/GenBank/DDBJ databases">
        <title>The genome sequence of Ruminococcus sp. 18P13.</title>
        <authorList>
            <consortium name="metaHIT consortium -- http://www.metahit.eu/"/>
            <person name="Pajon A."/>
            <person name="Turner K."/>
            <person name="Parkhill J."/>
            <person name="Bernalier A."/>
        </authorList>
    </citation>
    <scope>NUCLEOTIDE SEQUENCE [LARGE SCALE GENOMIC DNA]</scope>
    <source>
        <strain evidence="1">Type strain: 18P13</strain>
    </source>
</reference>
<accession>D4LBJ0</accession>
<dbReference type="InterPro" id="IPR010697">
    <property type="entry name" value="YspA"/>
</dbReference>
<dbReference type="Proteomes" id="UP000007054">
    <property type="component" value="Chromosome"/>
</dbReference>
<keyword evidence="2" id="KW-1185">Reference proteome</keyword>
<dbReference type="HOGENOM" id="CLU_108363_1_0_9"/>
<dbReference type="KEGG" id="rch:RUM_07960"/>
<dbReference type="PANTHER" id="PTHR38440">
    <property type="entry name" value="UPF0398 PROTEIN YPSA"/>
    <property type="match status" value="1"/>
</dbReference>
<dbReference type="PANTHER" id="PTHR38440:SF1">
    <property type="entry name" value="UPF0398 PROTEIN SPR0331"/>
    <property type="match status" value="1"/>
</dbReference>
<dbReference type="Pfam" id="PF06908">
    <property type="entry name" value="YpsA"/>
    <property type="match status" value="1"/>
</dbReference>
<dbReference type="EMBL" id="FP929052">
    <property type="protein sequence ID" value="CBL16985.1"/>
    <property type="molecule type" value="Genomic_DNA"/>
</dbReference>
<dbReference type="PATRIC" id="fig|213810.4.peg.711"/>
<protein>
    <submittedName>
        <fullName evidence="1">Uncharacterized protein conserved in bacteria</fullName>
    </submittedName>
</protein>
<dbReference type="SUPFAM" id="SSF102405">
    <property type="entry name" value="MCP/YpsA-like"/>
    <property type="match status" value="1"/>
</dbReference>
<name>D4LBJ0_RUMC1</name>
<dbReference type="AlphaFoldDB" id="D4LBJ0"/>
<dbReference type="STRING" id="213810.RUM_07960"/>
<dbReference type="Gene3D" id="3.40.50.450">
    <property type="match status" value="1"/>
</dbReference>
<dbReference type="RefSeq" id="WP_015557892.1">
    <property type="nucleotide sequence ID" value="NC_021039.1"/>
</dbReference>
<gene>
    <name evidence="1" type="ordered locus">RUM_07960</name>
</gene>
<evidence type="ECO:0000313" key="2">
    <source>
        <dbReference type="Proteomes" id="UP000007054"/>
    </source>
</evidence>
<dbReference type="GeneID" id="83155582"/>